<dbReference type="PANTHER" id="PTHR43798">
    <property type="entry name" value="MONOACYLGLYCEROL LIPASE"/>
    <property type="match status" value="1"/>
</dbReference>
<reference evidence="3" key="1">
    <citation type="journal article" date="2019" name="Int. J. Syst. Evol. Microbiol.">
        <title>The Global Catalogue of Microorganisms (GCM) 10K type strain sequencing project: providing services to taxonomists for standard genome sequencing and annotation.</title>
        <authorList>
            <consortium name="The Broad Institute Genomics Platform"/>
            <consortium name="The Broad Institute Genome Sequencing Center for Infectious Disease"/>
            <person name="Wu L."/>
            <person name="Ma J."/>
        </authorList>
    </citation>
    <scope>NUCLEOTIDE SEQUENCE [LARGE SCALE GENOMIC DNA]</scope>
    <source>
        <strain evidence="3">KCTC 42424</strain>
    </source>
</reference>
<dbReference type="Gene3D" id="3.40.50.1820">
    <property type="entry name" value="alpha/beta hydrolase"/>
    <property type="match status" value="1"/>
</dbReference>
<comment type="caution">
    <text evidence="2">The sequence shown here is derived from an EMBL/GenBank/DDBJ whole genome shotgun (WGS) entry which is preliminary data.</text>
</comment>
<dbReference type="InterPro" id="IPR029058">
    <property type="entry name" value="AB_hydrolase_fold"/>
</dbReference>
<dbReference type="GO" id="GO:0016787">
    <property type="term" value="F:hydrolase activity"/>
    <property type="evidence" value="ECO:0007669"/>
    <property type="project" value="UniProtKB-KW"/>
</dbReference>
<dbReference type="PANTHER" id="PTHR43798:SF33">
    <property type="entry name" value="HYDROLASE, PUTATIVE (AFU_ORTHOLOGUE AFUA_2G14860)-RELATED"/>
    <property type="match status" value="1"/>
</dbReference>
<evidence type="ECO:0000313" key="2">
    <source>
        <dbReference type="EMBL" id="MFC3679973.1"/>
    </source>
</evidence>
<keyword evidence="3" id="KW-1185">Reference proteome</keyword>
<protein>
    <submittedName>
        <fullName evidence="2">Alpha/beta fold hydrolase</fullName>
    </submittedName>
</protein>
<dbReference type="InterPro" id="IPR000073">
    <property type="entry name" value="AB_hydrolase_1"/>
</dbReference>
<accession>A0ABV7VSL7</accession>
<dbReference type="Pfam" id="PF12697">
    <property type="entry name" value="Abhydrolase_6"/>
    <property type="match status" value="1"/>
</dbReference>
<dbReference type="EMBL" id="JBHRYB010000005">
    <property type="protein sequence ID" value="MFC3679973.1"/>
    <property type="molecule type" value="Genomic_DNA"/>
</dbReference>
<name>A0ABV7VSL7_9GAMM</name>
<sequence>MNADRDILHFSHANGFPAGSYRVLLERLAVHYDVRTIERLAHQPDYPVTDNWHFLEQELIHYFEQHYHQPVIAVGHSLGGLLSYMVAYKRPDLVKGLVMLDSPLLTPVENAGFGLLKRLRLTDRFTPAGRTQGRRQEWPDRASAKEYFADKSLMKRFDQRCLDDYVTSGTDFINPGEPDAGVRLSFDPHIEMKIYRTMPHILRSDRPLKLPAAVIGGRQSDVFNRLHGARMKSRVGMKVRWMPGSHMFPLEQPETTADTIHQLLGEMLCRHSARR</sequence>
<dbReference type="Proteomes" id="UP001595722">
    <property type="component" value="Unassembled WGS sequence"/>
</dbReference>
<keyword evidence="2" id="KW-0378">Hydrolase</keyword>
<evidence type="ECO:0000259" key="1">
    <source>
        <dbReference type="Pfam" id="PF12697"/>
    </source>
</evidence>
<gene>
    <name evidence="2" type="ORF">ACFOMG_07585</name>
</gene>
<dbReference type="SUPFAM" id="SSF53474">
    <property type="entry name" value="alpha/beta-Hydrolases"/>
    <property type="match status" value="1"/>
</dbReference>
<dbReference type="InterPro" id="IPR050266">
    <property type="entry name" value="AB_hydrolase_sf"/>
</dbReference>
<dbReference type="RefSeq" id="WP_376865792.1">
    <property type="nucleotide sequence ID" value="NZ_JBHRYB010000005.1"/>
</dbReference>
<organism evidence="2 3">
    <name type="scientific">Bacterioplanoides pacificum</name>
    <dbReference type="NCBI Taxonomy" id="1171596"/>
    <lineage>
        <taxon>Bacteria</taxon>
        <taxon>Pseudomonadati</taxon>
        <taxon>Pseudomonadota</taxon>
        <taxon>Gammaproteobacteria</taxon>
        <taxon>Oceanospirillales</taxon>
        <taxon>Oceanospirillaceae</taxon>
        <taxon>Bacterioplanoides</taxon>
    </lineage>
</organism>
<evidence type="ECO:0000313" key="3">
    <source>
        <dbReference type="Proteomes" id="UP001595722"/>
    </source>
</evidence>
<proteinExistence type="predicted"/>
<feature type="domain" description="AB hydrolase-1" evidence="1">
    <location>
        <begin position="12"/>
        <end position="258"/>
    </location>
</feature>